<organism evidence="1 2">
    <name type="scientific">Falsigemmobacter faecalis</name>
    <dbReference type="NCBI Taxonomy" id="2488730"/>
    <lineage>
        <taxon>Bacteria</taxon>
        <taxon>Pseudomonadati</taxon>
        <taxon>Pseudomonadota</taxon>
        <taxon>Alphaproteobacteria</taxon>
        <taxon>Rhodobacterales</taxon>
        <taxon>Paracoccaceae</taxon>
        <taxon>Falsigemmobacter</taxon>
    </lineage>
</organism>
<reference evidence="1 2" key="1">
    <citation type="submission" date="2018-11" db="EMBL/GenBank/DDBJ databases">
        <title>Gemmobacter sp. nov., YIM 102744-1 draft genome.</title>
        <authorList>
            <person name="Li G."/>
            <person name="Jiang Y."/>
        </authorList>
    </citation>
    <scope>NUCLEOTIDE SEQUENCE [LARGE SCALE GENOMIC DNA]</scope>
    <source>
        <strain evidence="1 2">YIM 102744-1</strain>
    </source>
</reference>
<dbReference type="OrthoDB" id="9795056at2"/>
<protein>
    <submittedName>
        <fullName evidence="1">Ferritin-like domain-containing protein</fullName>
    </submittedName>
</protein>
<dbReference type="Gene3D" id="1.20.1260.10">
    <property type="match status" value="1"/>
</dbReference>
<evidence type="ECO:0000313" key="1">
    <source>
        <dbReference type="EMBL" id="RRH68844.1"/>
    </source>
</evidence>
<dbReference type="CDD" id="cd07909">
    <property type="entry name" value="YciF"/>
    <property type="match status" value="1"/>
</dbReference>
<keyword evidence="2" id="KW-1185">Reference proteome</keyword>
<dbReference type="AlphaFoldDB" id="A0A3P3D4Y1"/>
<comment type="caution">
    <text evidence="1">The sequence shown here is derived from an EMBL/GenBank/DDBJ whole genome shotgun (WGS) entry which is preliminary data.</text>
</comment>
<dbReference type="PANTHER" id="PTHR30565:SF9">
    <property type="entry name" value="PROTEIN YCIF"/>
    <property type="match status" value="1"/>
</dbReference>
<dbReference type="InterPro" id="IPR010287">
    <property type="entry name" value="DUF892_YciF-like"/>
</dbReference>
<name>A0A3P3D4Y1_9RHOB</name>
<dbReference type="InterPro" id="IPR012347">
    <property type="entry name" value="Ferritin-like"/>
</dbReference>
<dbReference type="EMBL" id="RRAZ01000055">
    <property type="protein sequence ID" value="RRH68844.1"/>
    <property type="molecule type" value="Genomic_DNA"/>
</dbReference>
<dbReference type="InterPro" id="IPR047114">
    <property type="entry name" value="YciF"/>
</dbReference>
<dbReference type="SUPFAM" id="SSF47240">
    <property type="entry name" value="Ferritin-like"/>
    <property type="match status" value="1"/>
</dbReference>
<dbReference type="RefSeq" id="WP_124966787.1">
    <property type="nucleotide sequence ID" value="NZ_RRAZ01000055.1"/>
</dbReference>
<gene>
    <name evidence="1" type="ORF">EG244_19280</name>
</gene>
<accession>A0A3P3D4Y1</accession>
<dbReference type="PANTHER" id="PTHR30565">
    <property type="entry name" value="PROTEIN YCIF"/>
    <property type="match status" value="1"/>
</dbReference>
<sequence length="160" mass="17591">MKTRTLDDLFPDLLRDVWYAGRKILKALPEMACGAQSADLKAAFEKHRDDTEIHVERLQQVFDIPGKTCPAIEGIPDEGEEVPEAFKESPALDAGLVAAAQAVAHYEISRYGSLRNWAKTLGQGEIAEILQTTLDEEEKTDDALTALADRSINRAVLKAA</sequence>
<proteinExistence type="predicted"/>
<dbReference type="Proteomes" id="UP000282125">
    <property type="component" value="Unassembled WGS sequence"/>
</dbReference>
<evidence type="ECO:0000313" key="2">
    <source>
        <dbReference type="Proteomes" id="UP000282125"/>
    </source>
</evidence>
<dbReference type="InterPro" id="IPR009078">
    <property type="entry name" value="Ferritin-like_SF"/>
</dbReference>
<dbReference type="Pfam" id="PF05974">
    <property type="entry name" value="DUF892"/>
    <property type="match status" value="1"/>
</dbReference>